<dbReference type="PROSITE" id="PS51257">
    <property type="entry name" value="PROKAR_LIPOPROTEIN"/>
    <property type="match status" value="1"/>
</dbReference>
<organism evidence="7 8">
    <name type="scientific">Calderihabitans maritimus</name>
    <dbReference type="NCBI Taxonomy" id="1246530"/>
    <lineage>
        <taxon>Bacteria</taxon>
        <taxon>Bacillati</taxon>
        <taxon>Bacillota</taxon>
        <taxon>Clostridia</taxon>
        <taxon>Neomoorellales</taxon>
        <taxon>Calderihabitantaceae</taxon>
        <taxon>Calderihabitans</taxon>
    </lineage>
</organism>
<dbReference type="GO" id="GO:0043190">
    <property type="term" value="C:ATP-binding cassette (ABC) transporter complex"/>
    <property type="evidence" value="ECO:0007669"/>
    <property type="project" value="InterPro"/>
</dbReference>
<comment type="similarity">
    <text evidence="2">Belongs to the bacterial solute-binding protein 5 family.</text>
</comment>
<dbReference type="RefSeq" id="WP_088553112.1">
    <property type="nucleotide sequence ID" value="NZ_BDGJ01000020.1"/>
</dbReference>
<dbReference type="Gene3D" id="3.10.105.10">
    <property type="entry name" value="Dipeptide-binding Protein, Domain 3"/>
    <property type="match status" value="1"/>
</dbReference>
<evidence type="ECO:0000259" key="6">
    <source>
        <dbReference type="Pfam" id="PF00496"/>
    </source>
</evidence>
<evidence type="ECO:0000313" key="8">
    <source>
        <dbReference type="Proteomes" id="UP000197032"/>
    </source>
</evidence>
<dbReference type="GO" id="GO:1904680">
    <property type="term" value="F:peptide transmembrane transporter activity"/>
    <property type="evidence" value="ECO:0007669"/>
    <property type="project" value="TreeGrafter"/>
</dbReference>
<evidence type="ECO:0000256" key="4">
    <source>
        <dbReference type="ARBA" id="ARBA00022729"/>
    </source>
</evidence>
<dbReference type="InterPro" id="IPR000914">
    <property type="entry name" value="SBP_5_dom"/>
</dbReference>
<keyword evidence="3" id="KW-0813">Transport</keyword>
<dbReference type="PANTHER" id="PTHR30290:SF9">
    <property type="entry name" value="OLIGOPEPTIDE-BINDING PROTEIN APPA"/>
    <property type="match status" value="1"/>
</dbReference>
<evidence type="ECO:0000313" key="7">
    <source>
        <dbReference type="EMBL" id="GAW91597.1"/>
    </source>
</evidence>
<dbReference type="Gene3D" id="3.90.76.10">
    <property type="entry name" value="Dipeptide-binding Protein, Domain 1"/>
    <property type="match status" value="1"/>
</dbReference>
<dbReference type="GO" id="GO:0015833">
    <property type="term" value="P:peptide transport"/>
    <property type="evidence" value="ECO:0007669"/>
    <property type="project" value="TreeGrafter"/>
</dbReference>
<dbReference type="EMBL" id="BDGJ01000020">
    <property type="protein sequence ID" value="GAW91597.1"/>
    <property type="molecule type" value="Genomic_DNA"/>
</dbReference>
<protein>
    <submittedName>
        <fullName evidence="7">Oligopeptide/dipeptide ABC transporter peptide-binding protein</fullName>
    </submittedName>
</protein>
<dbReference type="InterPro" id="IPR039424">
    <property type="entry name" value="SBP_5"/>
</dbReference>
<comment type="caution">
    <text evidence="7">The sequence shown here is derived from an EMBL/GenBank/DDBJ whole genome shotgun (WGS) entry which is preliminary data.</text>
</comment>
<dbReference type="SUPFAM" id="SSF53850">
    <property type="entry name" value="Periplasmic binding protein-like II"/>
    <property type="match status" value="1"/>
</dbReference>
<sequence length="539" mass="60414">MKKIAWIVVVMLVLSLVLAGCGTSEKSAVNNESGDKQSEASAEKVFVFGRGGDSVGLDPANVTDGESIYVTQQIYDTLVKYDKESTKVVPGLAEEWEVSKDGLEWTFKLRKGVKFHDGTPFNAEAVKFNFDRWMDENNPYHHGDFEYYMYMFGGFPGIISSVEVVDEYTVKIALEKPLAPFIQNLAMPAFAIASPEAIKKYGEDYFKHPVGTGPFKFVEWKKDDRIVLVKNEEYWGPEPKLDKVIFRTIPDNTARLMELEAGTIDAMIGVNPDDAARIKENPDLQLLLRPSMNVGYLAMNTEKTPFDNVLVRRAINHAINKEALIEAFYAGFAKPAKNPMPPSLWGYNDDIEDYEYDPAKAKALLAEAGYPDGFETTLWAMPVARPYMPQPMEIAQAIQQDLAAVGIKAEIVTYDWATYLEKGEKGEHDLYLLGWTGDNGDPDNFLYVLLDKNNAVKGAASNVAFYKNDKVHDLLVEAQMEMDQSKRAELYEEAQVYIHEDAPWVPLVHSTPVLAARKNVTGWVPHATGSESFIDIDIQ</sequence>
<feature type="chain" id="PRO_5038982426" evidence="5">
    <location>
        <begin position="20"/>
        <end position="539"/>
    </location>
</feature>
<dbReference type="Gene3D" id="3.40.190.10">
    <property type="entry name" value="Periplasmic binding protein-like II"/>
    <property type="match status" value="1"/>
</dbReference>
<name>A0A1Z5HQF2_9FIRM</name>
<proteinExistence type="inferred from homology"/>
<dbReference type="InterPro" id="IPR023765">
    <property type="entry name" value="SBP_5_CS"/>
</dbReference>
<dbReference type="PANTHER" id="PTHR30290">
    <property type="entry name" value="PERIPLASMIC BINDING COMPONENT OF ABC TRANSPORTER"/>
    <property type="match status" value="1"/>
</dbReference>
<evidence type="ECO:0000256" key="1">
    <source>
        <dbReference type="ARBA" id="ARBA00004193"/>
    </source>
</evidence>
<accession>A0A1Z5HQF2</accession>
<evidence type="ECO:0000256" key="2">
    <source>
        <dbReference type="ARBA" id="ARBA00005695"/>
    </source>
</evidence>
<dbReference type="InterPro" id="IPR030678">
    <property type="entry name" value="Peptide/Ni-bd"/>
</dbReference>
<comment type="subcellular location">
    <subcellularLocation>
        <location evidence="1">Cell membrane</location>
        <topology evidence="1">Lipid-anchor</topology>
    </subcellularLocation>
</comment>
<keyword evidence="8" id="KW-1185">Reference proteome</keyword>
<dbReference type="GO" id="GO:0042597">
    <property type="term" value="C:periplasmic space"/>
    <property type="evidence" value="ECO:0007669"/>
    <property type="project" value="UniProtKB-ARBA"/>
</dbReference>
<feature type="domain" description="Solute-binding protein family 5" evidence="6">
    <location>
        <begin position="87"/>
        <end position="454"/>
    </location>
</feature>
<keyword evidence="4 5" id="KW-0732">Signal</keyword>
<dbReference type="AlphaFoldDB" id="A0A1Z5HQF2"/>
<evidence type="ECO:0000256" key="5">
    <source>
        <dbReference type="SAM" id="SignalP"/>
    </source>
</evidence>
<reference evidence="8" key="1">
    <citation type="journal article" date="2017" name="Appl. Environ. Microbiol.">
        <title>Genomic analysis of Calderihabitans maritimus KKC1, a thermophilic hydrogenogenic carboxydotrophic bacterium isolated from marine sediment.</title>
        <authorList>
            <person name="Omae K."/>
            <person name="Yoneda Y."/>
            <person name="Fukuyama Y."/>
            <person name="Yoshida T."/>
            <person name="Sako Y."/>
        </authorList>
    </citation>
    <scope>NUCLEOTIDE SEQUENCE [LARGE SCALE GENOMIC DNA]</scope>
    <source>
        <strain evidence="8">KKC1</strain>
    </source>
</reference>
<evidence type="ECO:0000256" key="3">
    <source>
        <dbReference type="ARBA" id="ARBA00022448"/>
    </source>
</evidence>
<gene>
    <name evidence="7" type="ORF">KKC1_07580</name>
</gene>
<dbReference type="Proteomes" id="UP000197032">
    <property type="component" value="Unassembled WGS sequence"/>
</dbReference>
<feature type="signal peptide" evidence="5">
    <location>
        <begin position="1"/>
        <end position="19"/>
    </location>
</feature>
<dbReference type="PROSITE" id="PS01040">
    <property type="entry name" value="SBP_BACTERIAL_5"/>
    <property type="match status" value="1"/>
</dbReference>
<dbReference type="PIRSF" id="PIRSF002741">
    <property type="entry name" value="MppA"/>
    <property type="match status" value="1"/>
</dbReference>
<dbReference type="CDD" id="cd08493">
    <property type="entry name" value="PBP2_DppA_like"/>
    <property type="match status" value="1"/>
</dbReference>
<dbReference type="OrthoDB" id="239741at2"/>
<dbReference type="Pfam" id="PF00496">
    <property type="entry name" value="SBP_bac_5"/>
    <property type="match status" value="1"/>
</dbReference>